<dbReference type="Proteomes" id="UP001432039">
    <property type="component" value="Chromosome"/>
</dbReference>
<gene>
    <name evidence="2" type="ORF">OG517_36100</name>
</gene>
<keyword evidence="3" id="KW-1185">Reference proteome</keyword>
<accession>A0ABZ1TME1</accession>
<feature type="region of interest" description="Disordered" evidence="1">
    <location>
        <begin position="74"/>
        <end position="120"/>
    </location>
</feature>
<name>A0ABZ1TME1_STRVG</name>
<evidence type="ECO:0000313" key="3">
    <source>
        <dbReference type="Proteomes" id="UP001432039"/>
    </source>
</evidence>
<proteinExistence type="predicted"/>
<dbReference type="EMBL" id="CP108090">
    <property type="protein sequence ID" value="WUQ16417.1"/>
    <property type="molecule type" value="Genomic_DNA"/>
</dbReference>
<feature type="compositionally biased region" description="Pro residues" evidence="1">
    <location>
        <begin position="111"/>
        <end position="120"/>
    </location>
</feature>
<dbReference type="RefSeq" id="WP_328964706.1">
    <property type="nucleotide sequence ID" value="NZ_CP108090.1"/>
</dbReference>
<reference evidence="2" key="1">
    <citation type="submission" date="2022-10" db="EMBL/GenBank/DDBJ databases">
        <title>The complete genomes of actinobacterial strains from the NBC collection.</title>
        <authorList>
            <person name="Joergensen T.S."/>
            <person name="Alvarez Arevalo M."/>
            <person name="Sterndorff E.B."/>
            <person name="Faurdal D."/>
            <person name="Vuksanovic O."/>
            <person name="Mourched A.-S."/>
            <person name="Charusanti P."/>
            <person name="Shaw S."/>
            <person name="Blin K."/>
            <person name="Weber T."/>
        </authorList>
    </citation>
    <scope>NUCLEOTIDE SEQUENCE</scope>
    <source>
        <strain evidence="2">NBC_00248</strain>
    </source>
</reference>
<protein>
    <submittedName>
        <fullName evidence="2">Uncharacterized protein</fullName>
    </submittedName>
</protein>
<organism evidence="2 3">
    <name type="scientific">Streptomyces virginiae</name>
    <name type="common">Streptomyces cinnamonensis</name>
    <dbReference type="NCBI Taxonomy" id="1961"/>
    <lineage>
        <taxon>Bacteria</taxon>
        <taxon>Bacillati</taxon>
        <taxon>Actinomycetota</taxon>
        <taxon>Actinomycetes</taxon>
        <taxon>Kitasatosporales</taxon>
        <taxon>Streptomycetaceae</taxon>
        <taxon>Streptomyces</taxon>
    </lineage>
</organism>
<evidence type="ECO:0000313" key="2">
    <source>
        <dbReference type="EMBL" id="WUQ16417.1"/>
    </source>
</evidence>
<sequence>MDIGLDVGGFVDVLLLPRRSELWPAEGTVGDFEIWWADDRKQIRLKPADPRYLTADFANLAAKIRPGWLYDIGRPVRSSGRSAPDAADTPTPDPEKRMPPSASIAGLPADHAPPPVGSRR</sequence>
<evidence type="ECO:0000256" key="1">
    <source>
        <dbReference type="SAM" id="MobiDB-lite"/>
    </source>
</evidence>